<dbReference type="EMBL" id="LTAO01000036">
    <property type="protein sequence ID" value="KYG27617.1"/>
    <property type="molecule type" value="Genomic_DNA"/>
</dbReference>
<dbReference type="Proteomes" id="UP000075806">
    <property type="component" value="Unassembled WGS sequence"/>
</dbReference>
<dbReference type="STRING" id="519424.AZF04_10510"/>
<dbReference type="HAMAP" id="MF_01241">
    <property type="entry name" value="GlcN6P_deamin"/>
    <property type="match status" value="1"/>
</dbReference>
<dbReference type="EC" id="3.5.99.6" evidence="4"/>
<comment type="similarity">
    <text evidence="4">Belongs to the glucosamine/galactosamine-6-phosphate isomerase family. NagB subfamily.</text>
</comment>
<dbReference type="GO" id="GO:0005975">
    <property type="term" value="P:carbohydrate metabolic process"/>
    <property type="evidence" value="ECO:0007669"/>
    <property type="project" value="InterPro"/>
</dbReference>
<keyword evidence="2 4" id="KW-0378">Hydrolase</keyword>
<dbReference type="InterPro" id="IPR037171">
    <property type="entry name" value="NagB/RpiA_transferase-like"/>
</dbReference>
<feature type="active site" description="Proton acceptor; for ring-opening step" evidence="4">
    <location>
        <position position="138"/>
    </location>
</feature>
<gene>
    <name evidence="4" type="primary">nagB</name>
    <name evidence="6" type="ORF">AZF04_10510</name>
</gene>
<comment type="caution">
    <text evidence="6">The sequence shown here is derived from an EMBL/GenBank/DDBJ whole genome shotgun (WGS) entry which is preliminary data.</text>
</comment>
<dbReference type="NCBIfam" id="TIGR00502">
    <property type="entry name" value="nagB"/>
    <property type="match status" value="1"/>
</dbReference>
<protein>
    <recommendedName>
        <fullName evidence="4">Glucosamine-6-phosphate deaminase</fullName>
        <ecNumber evidence="4">3.5.99.6</ecNumber>
    </recommendedName>
    <alternativeName>
        <fullName evidence="4">GlcN6P deaminase</fullName>
        <shortName evidence="4">GNPDA</shortName>
    </alternativeName>
    <alternativeName>
        <fullName evidence="4">Glucosamine-6-phosphate isomerase</fullName>
    </alternativeName>
</protein>
<comment type="catalytic activity">
    <reaction evidence="1 4">
        <text>alpha-D-glucosamine 6-phosphate + H2O = beta-D-fructose 6-phosphate + NH4(+)</text>
        <dbReference type="Rhea" id="RHEA:12172"/>
        <dbReference type="ChEBI" id="CHEBI:15377"/>
        <dbReference type="ChEBI" id="CHEBI:28938"/>
        <dbReference type="ChEBI" id="CHEBI:57634"/>
        <dbReference type="ChEBI" id="CHEBI:75989"/>
        <dbReference type="EC" id="3.5.99.6"/>
    </reaction>
</comment>
<dbReference type="OrthoDB" id="9791139at2"/>
<dbReference type="GO" id="GO:0019262">
    <property type="term" value="P:N-acetylneuraminate catabolic process"/>
    <property type="evidence" value="ECO:0007669"/>
    <property type="project" value="UniProtKB-UniRule"/>
</dbReference>
<reference evidence="6" key="1">
    <citation type="submission" date="2016-02" db="EMBL/GenBank/DDBJ databases">
        <title>Genome sequence of Bacillus trypoxylicola KCTC 13244(T).</title>
        <authorList>
            <person name="Jeong H."/>
            <person name="Park S.-H."/>
            <person name="Choi S.-K."/>
        </authorList>
    </citation>
    <scope>NUCLEOTIDE SEQUENCE [LARGE SCALE GENOMIC DNA]</scope>
    <source>
        <strain evidence="6">KCTC 13244</strain>
    </source>
</reference>
<dbReference type="RefSeq" id="WP_061949749.1">
    <property type="nucleotide sequence ID" value="NZ_LTAO01000036.1"/>
</dbReference>
<dbReference type="FunFam" id="3.40.50.1360:FF:000003">
    <property type="entry name" value="Glucosamine-6-phosphate deaminase"/>
    <property type="match status" value="1"/>
</dbReference>
<comment type="caution">
    <text evidence="4">Lacks conserved residue(s) required for the propagation of feature annotation.</text>
</comment>
<evidence type="ECO:0000256" key="2">
    <source>
        <dbReference type="ARBA" id="ARBA00022801"/>
    </source>
</evidence>
<dbReference type="PANTHER" id="PTHR11280">
    <property type="entry name" value="GLUCOSAMINE-6-PHOSPHATE ISOMERASE"/>
    <property type="match status" value="1"/>
</dbReference>
<keyword evidence="7" id="KW-1185">Reference proteome</keyword>
<evidence type="ECO:0000256" key="4">
    <source>
        <dbReference type="HAMAP-Rule" id="MF_01241"/>
    </source>
</evidence>
<dbReference type="InterPro" id="IPR004547">
    <property type="entry name" value="Glucosamine6P_isomerase"/>
</dbReference>
<comment type="pathway">
    <text evidence="4">Amino-sugar metabolism; N-acetylneuraminate degradation; D-fructose 6-phosphate from N-acetylneuraminate: step 5/5.</text>
</comment>
<feature type="domain" description="Glucosamine/galactosamine-6-phosphate isomerase" evidence="5">
    <location>
        <begin position="11"/>
        <end position="229"/>
    </location>
</feature>
<dbReference type="GO" id="GO:0005737">
    <property type="term" value="C:cytoplasm"/>
    <property type="evidence" value="ECO:0007669"/>
    <property type="project" value="TreeGrafter"/>
</dbReference>
<organism evidence="6 7">
    <name type="scientific">Alkalihalobacillus trypoxylicola</name>
    <dbReference type="NCBI Taxonomy" id="519424"/>
    <lineage>
        <taxon>Bacteria</taxon>
        <taxon>Bacillati</taxon>
        <taxon>Bacillota</taxon>
        <taxon>Bacilli</taxon>
        <taxon>Bacillales</taxon>
        <taxon>Bacillaceae</taxon>
        <taxon>Alkalihalobacillus</taxon>
    </lineage>
</organism>
<evidence type="ECO:0000259" key="5">
    <source>
        <dbReference type="Pfam" id="PF01182"/>
    </source>
</evidence>
<dbReference type="GO" id="GO:0004342">
    <property type="term" value="F:glucosamine-6-phosphate deaminase activity"/>
    <property type="evidence" value="ECO:0007669"/>
    <property type="project" value="UniProtKB-UniRule"/>
</dbReference>
<dbReference type="InterPro" id="IPR006148">
    <property type="entry name" value="Glc/Gal-6P_isomerase"/>
</dbReference>
<name>A0A161P658_9BACI</name>
<dbReference type="PANTHER" id="PTHR11280:SF5">
    <property type="entry name" value="GLUCOSAMINE-6-PHOSPHATE ISOMERASE"/>
    <property type="match status" value="1"/>
</dbReference>
<evidence type="ECO:0000313" key="7">
    <source>
        <dbReference type="Proteomes" id="UP000075806"/>
    </source>
</evidence>
<dbReference type="PROSITE" id="PS01161">
    <property type="entry name" value="GLC_GALNAC_ISOMERASE"/>
    <property type="match status" value="1"/>
</dbReference>
<evidence type="ECO:0000256" key="3">
    <source>
        <dbReference type="ARBA" id="ARBA00023277"/>
    </source>
</evidence>
<feature type="active site" description="For ring-opening step" evidence="4">
    <location>
        <position position="143"/>
    </location>
</feature>
<dbReference type="AlphaFoldDB" id="A0A161P658"/>
<dbReference type="InterPro" id="IPR018321">
    <property type="entry name" value="Glucosamine6P_isomerase_CS"/>
</dbReference>
<comment type="function">
    <text evidence="4">Catalyzes the reversible isomerization-deamination of glucosamine 6-phosphate (GlcN6P) to form fructose 6-phosphate (Fru6P) and ammonium ion.</text>
</comment>
<proteinExistence type="inferred from homology"/>
<dbReference type="GO" id="GO:0006046">
    <property type="term" value="P:N-acetylglucosamine catabolic process"/>
    <property type="evidence" value="ECO:0007669"/>
    <property type="project" value="UniProtKB-UniRule"/>
</dbReference>
<dbReference type="Pfam" id="PF01182">
    <property type="entry name" value="Glucosamine_iso"/>
    <property type="match status" value="1"/>
</dbReference>
<dbReference type="GO" id="GO:0042802">
    <property type="term" value="F:identical protein binding"/>
    <property type="evidence" value="ECO:0007669"/>
    <property type="project" value="TreeGrafter"/>
</dbReference>
<accession>A0A161P658</accession>
<keyword evidence="3 4" id="KW-0119">Carbohydrate metabolism</keyword>
<dbReference type="UniPathway" id="UPA00629">
    <property type="reaction ID" value="UER00684"/>
</dbReference>
<dbReference type="SUPFAM" id="SSF100950">
    <property type="entry name" value="NagB/RpiA/CoA transferase-like"/>
    <property type="match status" value="1"/>
</dbReference>
<dbReference type="CDD" id="cd01399">
    <property type="entry name" value="GlcN6P_deaminase"/>
    <property type="match status" value="1"/>
</dbReference>
<evidence type="ECO:0000313" key="6">
    <source>
        <dbReference type="EMBL" id="KYG27617.1"/>
    </source>
</evidence>
<dbReference type="Gene3D" id="3.40.50.1360">
    <property type="match status" value="1"/>
</dbReference>
<feature type="active site" description="Proton acceptor; for enolization step" evidence="4">
    <location>
        <position position="67"/>
    </location>
</feature>
<dbReference type="GO" id="GO:0006043">
    <property type="term" value="P:glucosamine catabolic process"/>
    <property type="evidence" value="ECO:0007669"/>
    <property type="project" value="TreeGrafter"/>
</dbReference>
<sequence>MKIIEVANYEEMSKAAAEIIIKTIHDNPKTVLGLATGGTPKGLYKELIHDYQEHKTDYSEMTSFNLDEYIGLSPDHPNSYYSYMNEVFFNYVNIKKENIHIPSGTNPSLEEECRNYEQTINNKGGIDIQILGIGENGHIGFNEPGTAFDTKTQVVQLAEMTREANSRYFNSLEDVPTKAITMGISTIMNAKQLILLVSGEKKAHALHQLLHSAVMESFPASILQTHKNVTIIADQDALRCSKTEETKGETEFVTTILD</sequence>
<feature type="active site" description="For ring-opening step" evidence="4">
    <location>
        <position position="136"/>
    </location>
</feature>
<evidence type="ECO:0000256" key="1">
    <source>
        <dbReference type="ARBA" id="ARBA00000644"/>
    </source>
</evidence>